<dbReference type="Pfam" id="PF09779">
    <property type="entry name" value="Ima1_N"/>
    <property type="match status" value="1"/>
</dbReference>
<feature type="region of interest" description="Disordered" evidence="6">
    <location>
        <begin position="818"/>
        <end position="863"/>
    </location>
</feature>
<feature type="transmembrane region" description="Helical" evidence="7">
    <location>
        <begin position="309"/>
        <end position="327"/>
    </location>
</feature>
<comment type="subcellular location">
    <subcellularLocation>
        <location evidence="1">Nucleus inner membrane</location>
        <topology evidence="1">Multi-pass membrane protein</topology>
    </subcellularLocation>
</comment>
<dbReference type="GO" id="GO:0071765">
    <property type="term" value="P:nuclear inner membrane organization"/>
    <property type="evidence" value="ECO:0007669"/>
    <property type="project" value="InterPro"/>
</dbReference>
<feature type="region of interest" description="Disordered" evidence="6">
    <location>
        <begin position="45"/>
        <end position="66"/>
    </location>
</feature>
<reference evidence="10" key="1">
    <citation type="journal article" date="2017" name="Genome Biol.">
        <title>Comparative genomics reveals high biological diversity and specific adaptations in the industrially and medically important fungal genus Aspergillus.</title>
        <authorList>
            <person name="de Vries R.P."/>
            <person name="Riley R."/>
            <person name="Wiebenga A."/>
            <person name="Aguilar-Osorio G."/>
            <person name="Amillis S."/>
            <person name="Uchima C.A."/>
            <person name="Anderluh G."/>
            <person name="Asadollahi M."/>
            <person name="Askin M."/>
            <person name="Barry K."/>
            <person name="Battaglia E."/>
            <person name="Bayram O."/>
            <person name="Benocci T."/>
            <person name="Braus-Stromeyer S.A."/>
            <person name="Caldana C."/>
            <person name="Canovas D."/>
            <person name="Cerqueira G.C."/>
            <person name="Chen F."/>
            <person name="Chen W."/>
            <person name="Choi C."/>
            <person name="Clum A."/>
            <person name="Dos Santos R.A."/>
            <person name="Damasio A.R."/>
            <person name="Diallinas G."/>
            <person name="Emri T."/>
            <person name="Fekete E."/>
            <person name="Flipphi M."/>
            <person name="Freyberg S."/>
            <person name="Gallo A."/>
            <person name="Gournas C."/>
            <person name="Habgood R."/>
            <person name="Hainaut M."/>
            <person name="Harispe M.L."/>
            <person name="Henrissat B."/>
            <person name="Hilden K.S."/>
            <person name="Hope R."/>
            <person name="Hossain A."/>
            <person name="Karabika E."/>
            <person name="Karaffa L."/>
            <person name="Karanyi Z."/>
            <person name="Krasevec N."/>
            <person name="Kuo A."/>
            <person name="Kusch H."/>
            <person name="LaButti K."/>
            <person name="Lagendijk E.L."/>
            <person name="Lapidus A."/>
            <person name="Levasseur A."/>
            <person name="Lindquist E."/>
            <person name="Lipzen A."/>
            <person name="Logrieco A.F."/>
            <person name="MacCabe A."/>
            <person name="Maekelae M.R."/>
            <person name="Malavazi I."/>
            <person name="Melin P."/>
            <person name="Meyer V."/>
            <person name="Mielnichuk N."/>
            <person name="Miskei M."/>
            <person name="Molnar A.P."/>
            <person name="Mule G."/>
            <person name="Ngan C.Y."/>
            <person name="Orejas M."/>
            <person name="Orosz E."/>
            <person name="Ouedraogo J.P."/>
            <person name="Overkamp K.M."/>
            <person name="Park H.-S."/>
            <person name="Perrone G."/>
            <person name="Piumi F."/>
            <person name="Punt P.J."/>
            <person name="Ram A.F."/>
            <person name="Ramon A."/>
            <person name="Rauscher S."/>
            <person name="Record E."/>
            <person name="Riano-Pachon D.M."/>
            <person name="Robert V."/>
            <person name="Roehrig J."/>
            <person name="Ruller R."/>
            <person name="Salamov A."/>
            <person name="Salih N.S."/>
            <person name="Samson R.A."/>
            <person name="Sandor E."/>
            <person name="Sanguinetti M."/>
            <person name="Schuetze T."/>
            <person name="Sepcic K."/>
            <person name="Shelest E."/>
            <person name="Sherlock G."/>
            <person name="Sophianopoulou V."/>
            <person name="Squina F.M."/>
            <person name="Sun H."/>
            <person name="Susca A."/>
            <person name="Todd R.B."/>
            <person name="Tsang A."/>
            <person name="Unkles S.E."/>
            <person name="van de Wiele N."/>
            <person name="van Rossen-Uffink D."/>
            <person name="Oliveira J.V."/>
            <person name="Vesth T.C."/>
            <person name="Visser J."/>
            <person name="Yu J.-H."/>
            <person name="Zhou M."/>
            <person name="Andersen M.R."/>
            <person name="Archer D.B."/>
            <person name="Baker S.E."/>
            <person name="Benoit I."/>
            <person name="Brakhage A.A."/>
            <person name="Braus G.H."/>
            <person name="Fischer R."/>
            <person name="Frisvad J.C."/>
            <person name="Goldman G.H."/>
            <person name="Houbraken J."/>
            <person name="Oakley B."/>
            <person name="Pocsi I."/>
            <person name="Scazzocchio C."/>
            <person name="Seiboth B."/>
            <person name="vanKuyk P.A."/>
            <person name="Wortman J."/>
            <person name="Dyer P.S."/>
            <person name="Grigoriev I.V."/>
        </authorList>
    </citation>
    <scope>NUCLEOTIDE SEQUENCE [LARGE SCALE GENOMIC DNA]</scope>
    <source>
        <strain evidence="10">CBS 101740 / IMI 381727 / IBT 21946</strain>
    </source>
</reference>
<dbReference type="Proteomes" id="UP000184499">
    <property type="component" value="Unassembled WGS sequence"/>
</dbReference>
<evidence type="ECO:0000256" key="1">
    <source>
        <dbReference type="ARBA" id="ARBA00004473"/>
    </source>
</evidence>
<evidence type="ECO:0000256" key="5">
    <source>
        <dbReference type="ARBA" id="ARBA00023242"/>
    </source>
</evidence>
<dbReference type="InterPro" id="IPR042321">
    <property type="entry name" value="Ima1"/>
</dbReference>
<keyword evidence="5" id="KW-0539">Nucleus</keyword>
<dbReference type="InterPro" id="IPR018617">
    <property type="entry name" value="Ima1_N"/>
</dbReference>
<protein>
    <recommendedName>
        <fullName evidence="8">Ima1 N-terminal domain-containing protein</fullName>
    </recommendedName>
</protein>
<feature type="transmembrane region" description="Helical" evidence="7">
    <location>
        <begin position="241"/>
        <end position="258"/>
    </location>
</feature>
<feature type="transmembrane region" description="Helical" evidence="7">
    <location>
        <begin position="175"/>
        <end position="197"/>
    </location>
</feature>
<evidence type="ECO:0000256" key="4">
    <source>
        <dbReference type="ARBA" id="ARBA00023136"/>
    </source>
</evidence>
<evidence type="ECO:0000256" key="7">
    <source>
        <dbReference type="SAM" id="Phobius"/>
    </source>
</evidence>
<evidence type="ECO:0000313" key="10">
    <source>
        <dbReference type="Proteomes" id="UP000184499"/>
    </source>
</evidence>
<dbReference type="VEuPathDB" id="FungiDB:ASPBRDRAFT_155900"/>
<evidence type="ECO:0000256" key="2">
    <source>
        <dbReference type="ARBA" id="ARBA00022692"/>
    </source>
</evidence>
<keyword evidence="2 7" id="KW-0812">Transmembrane</keyword>
<dbReference type="STRING" id="767769.A0A1L9UGC7"/>
<feature type="region of interest" description="Disordered" evidence="6">
    <location>
        <begin position="685"/>
        <end position="794"/>
    </location>
</feature>
<dbReference type="GO" id="GO:0034506">
    <property type="term" value="C:chromosome, centromeric core domain"/>
    <property type="evidence" value="ECO:0007669"/>
    <property type="project" value="TreeGrafter"/>
</dbReference>
<feature type="domain" description="Ima1 N-terminal" evidence="8">
    <location>
        <begin position="10"/>
        <end position="135"/>
    </location>
</feature>
<evidence type="ECO:0000259" key="8">
    <source>
        <dbReference type="Pfam" id="PF09779"/>
    </source>
</evidence>
<dbReference type="OMA" id="YPQVCES"/>
<dbReference type="PANTHER" id="PTHR28538:SF1">
    <property type="entry name" value="INTEGRAL INNER NUCLEAR MEMBRANE PROTEIN IMA1"/>
    <property type="match status" value="1"/>
</dbReference>
<proteinExistence type="predicted"/>
<keyword evidence="10" id="KW-1185">Reference proteome</keyword>
<keyword evidence="3 7" id="KW-1133">Transmembrane helix</keyword>
<keyword evidence="4 7" id="KW-0472">Membrane</keyword>
<dbReference type="GO" id="GO:0005637">
    <property type="term" value="C:nuclear inner membrane"/>
    <property type="evidence" value="ECO:0007669"/>
    <property type="project" value="UniProtKB-SubCell"/>
</dbReference>
<dbReference type="PANTHER" id="PTHR28538">
    <property type="entry name" value="INTEGRAL INNER NUCLEAR MEMBRANE PROTEIN IMA1"/>
    <property type="match status" value="1"/>
</dbReference>
<dbReference type="AlphaFoldDB" id="A0A1L9UGC7"/>
<evidence type="ECO:0000256" key="3">
    <source>
        <dbReference type="ARBA" id="ARBA00022989"/>
    </source>
</evidence>
<dbReference type="GeneID" id="93571883"/>
<sequence>MASLFAKRFKCFYCGRRSAQSDSDTARKWRCKHCEAVNYLDEKGEITDPPAAETNPDVYGPGASSPPFESTDFTASSLFCAQCLRNQHLFTSALASYFPSSDDPNYSAYEKEYPKFRKNLEERYPQVCVKCEPRVKQRIRQAGYEAKSDHLRRMMDRSKAGRAARQARRWNWRNLLVLAGALGYWISVAGQLSWNVWSALTVEELGPLQDPDAPSISPSIVSCAPLLFETRRVPNHCAIDLAPYAGLALIAGILSIWWNPKLRFKVEGRGGRFVKLGEYYQVQLIVLVVRCAFWGVLRDPSSSGLPPDLPPTLHLFMVFFTIMSVVISRRIVRYDTRPLVVWTDDTPAATPNRRTEASPPPSTSTRQEFSTPSSNLRQRTSRFPLEKLGTPSAATPRAALETPSIPTPPPESDDMDWTPSVQHELTPTVSVHQRDQKSVLDGPMPFYGSVPPAPQPPAWNLRNKPAQRAKPIEQVVERNPFHRTPTQNSRWFRNQGNQGNSDSVFAPPKFFPVSDHAATTGLESLFDRTFTIKSPEDEEDSSWQSRHQSSNSRSRQSTNLRGYFVYQYLRLGLLLVSLAAWVLSQYDRLSIPGNYVEVASLGSASLIAGFALLEALKQPIAQWNGMEILVYFAELVAAVHLGGNLPRVSIERHYFDRYGQLLLVFMAVQEALGLLSLYNIARASSTSPQPQQPGHNSPSKSENFGNSPPPAINSQPQLQSFSSQRSAPPLSFSSTVPTSSFATQSPEPYYSLIPSPYDGSSSKDHSFSLNSLKGNESDASDYYDRDSDTETTVTTATTATSNTVRNIRYGRAASEAMFSPRRTELGPGIGGLSLEDRPSRRITRSQSKLQDEGFRRFPTRGLK</sequence>
<dbReference type="OrthoDB" id="5966927at2759"/>
<feature type="transmembrane region" description="Helical" evidence="7">
    <location>
        <begin position="563"/>
        <end position="583"/>
    </location>
</feature>
<feature type="transmembrane region" description="Helical" evidence="7">
    <location>
        <begin position="628"/>
        <end position="646"/>
    </location>
</feature>
<evidence type="ECO:0000256" key="6">
    <source>
        <dbReference type="SAM" id="MobiDB-lite"/>
    </source>
</evidence>
<name>A0A1L9UGC7_ASPBC</name>
<feature type="transmembrane region" description="Helical" evidence="7">
    <location>
        <begin position="279"/>
        <end position="297"/>
    </location>
</feature>
<dbReference type="EMBL" id="KV878686">
    <property type="protein sequence ID" value="OJJ70729.1"/>
    <property type="molecule type" value="Genomic_DNA"/>
</dbReference>
<feature type="compositionally biased region" description="Polar residues" evidence="6">
    <location>
        <begin position="685"/>
        <end position="746"/>
    </location>
</feature>
<dbReference type="RefSeq" id="XP_067477977.1">
    <property type="nucleotide sequence ID" value="XM_067619395.1"/>
</dbReference>
<evidence type="ECO:0000313" key="9">
    <source>
        <dbReference type="EMBL" id="OJJ70729.1"/>
    </source>
</evidence>
<dbReference type="GO" id="GO:0034992">
    <property type="term" value="C:microtubule organizing center attachment site"/>
    <property type="evidence" value="ECO:0007669"/>
    <property type="project" value="TreeGrafter"/>
</dbReference>
<feature type="region of interest" description="Disordered" evidence="6">
    <location>
        <begin position="344"/>
        <end position="415"/>
    </location>
</feature>
<organism evidence="9 10">
    <name type="scientific">Aspergillus brasiliensis (strain CBS 101740 / IMI 381727 / IBT 21946)</name>
    <dbReference type="NCBI Taxonomy" id="767769"/>
    <lineage>
        <taxon>Eukaryota</taxon>
        <taxon>Fungi</taxon>
        <taxon>Dikarya</taxon>
        <taxon>Ascomycota</taxon>
        <taxon>Pezizomycotina</taxon>
        <taxon>Eurotiomycetes</taxon>
        <taxon>Eurotiomycetidae</taxon>
        <taxon>Eurotiales</taxon>
        <taxon>Aspergillaceae</taxon>
        <taxon>Aspergillus</taxon>
        <taxon>Aspergillus subgen. Circumdati</taxon>
    </lineage>
</organism>
<feature type="transmembrane region" description="Helical" evidence="7">
    <location>
        <begin position="595"/>
        <end position="616"/>
    </location>
</feature>
<gene>
    <name evidence="9" type="ORF">ASPBRDRAFT_155900</name>
</gene>
<accession>A0A1L9UGC7</accession>
<feature type="compositionally biased region" description="Polar residues" evidence="6">
    <location>
        <begin position="363"/>
        <end position="378"/>
    </location>
</feature>
<dbReference type="GO" id="GO:0044732">
    <property type="term" value="C:mitotic spindle pole body"/>
    <property type="evidence" value="ECO:0007669"/>
    <property type="project" value="TreeGrafter"/>
</dbReference>